<protein>
    <submittedName>
        <fullName evidence="2">Uncharacterized protein</fullName>
    </submittedName>
</protein>
<comment type="caution">
    <text evidence="2">The sequence shown here is derived from an EMBL/GenBank/DDBJ whole genome shotgun (WGS) entry which is preliminary data.</text>
</comment>
<feature type="compositionally biased region" description="Basic and acidic residues" evidence="1">
    <location>
        <begin position="188"/>
        <end position="197"/>
    </location>
</feature>
<organism evidence="2 3">
    <name type="scientific">Tanacetum coccineum</name>
    <dbReference type="NCBI Taxonomy" id="301880"/>
    <lineage>
        <taxon>Eukaryota</taxon>
        <taxon>Viridiplantae</taxon>
        <taxon>Streptophyta</taxon>
        <taxon>Embryophyta</taxon>
        <taxon>Tracheophyta</taxon>
        <taxon>Spermatophyta</taxon>
        <taxon>Magnoliopsida</taxon>
        <taxon>eudicotyledons</taxon>
        <taxon>Gunneridae</taxon>
        <taxon>Pentapetalae</taxon>
        <taxon>asterids</taxon>
        <taxon>campanulids</taxon>
        <taxon>Asterales</taxon>
        <taxon>Asteraceae</taxon>
        <taxon>Asteroideae</taxon>
        <taxon>Anthemideae</taxon>
        <taxon>Anthemidinae</taxon>
        <taxon>Tanacetum</taxon>
    </lineage>
</organism>
<gene>
    <name evidence="2" type="ORF">Tco_0749946</name>
</gene>
<feature type="compositionally biased region" description="Acidic residues" evidence="1">
    <location>
        <begin position="169"/>
        <end position="179"/>
    </location>
</feature>
<feature type="region of interest" description="Disordered" evidence="1">
    <location>
        <begin position="168"/>
        <end position="259"/>
    </location>
</feature>
<reference evidence="2" key="2">
    <citation type="submission" date="2022-01" db="EMBL/GenBank/DDBJ databases">
        <authorList>
            <person name="Yamashiro T."/>
            <person name="Shiraishi A."/>
            <person name="Satake H."/>
            <person name="Nakayama K."/>
        </authorList>
    </citation>
    <scope>NUCLEOTIDE SEQUENCE</scope>
</reference>
<dbReference type="Proteomes" id="UP001151760">
    <property type="component" value="Unassembled WGS sequence"/>
</dbReference>
<proteinExistence type="predicted"/>
<dbReference type="EMBL" id="BQNB010010898">
    <property type="protein sequence ID" value="GJS83405.1"/>
    <property type="molecule type" value="Genomic_DNA"/>
</dbReference>
<feature type="compositionally biased region" description="Basic and acidic residues" evidence="1">
    <location>
        <begin position="226"/>
        <end position="243"/>
    </location>
</feature>
<name>A0ABQ4Z0W6_9ASTR</name>
<accession>A0ABQ4Z0W6</accession>
<evidence type="ECO:0000313" key="2">
    <source>
        <dbReference type="EMBL" id="GJS83405.1"/>
    </source>
</evidence>
<reference evidence="2" key="1">
    <citation type="journal article" date="2022" name="Int. J. Mol. Sci.">
        <title>Draft Genome of Tanacetum Coccineum: Genomic Comparison of Closely Related Tanacetum-Family Plants.</title>
        <authorList>
            <person name="Yamashiro T."/>
            <person name="Shiraishi A."/>
            <person name="Nakayama K."/>
            <person name="Satake H."/>
        </authorList>
    </citation>
    <scope>NUCLEOTIDE SEQUENCE</scope>
</reference>
<sequence>MAPILWEWRANNSMMITTSEHKISDEFFENIAGQLPSRHGLRVATDHIATFDNYWEIEKNTKNRLWEFYVNKCAKGTIGDLDEYKEPCKRTCSDTFYKPYLDAQEAKDIYEVMNREYSPIPIPYRREIDNPDELCRTEENHRPTKIREKGKALLPDLPLWKRYQGTSELVEDDDEEDKEIEGSLDSNNVRKDAKDEGPTVEDEDPVARDEGLATGDEGPGMGAESRGLDDESHGLDDESHSVESDGLGSGEEEEAVPEG</sequence>
<feature type="compositionally biased region" description="Acidic residues" evidence="1">
    <location>
        <begin position="250"/>
        <end position="259"/>
    </location>
</feature>
<evidence type="ECO:0000313" key="3">
    <source>
        <dbReference type="Proteomes" id="UP001151760"/>
    </source>
</evidence>
<keyword evidence="3" id="KW-1185">Reference proteome</keyword>
<evidence type="ECO:0000256" key="1">
    <source>
        <dbReference type="SAM" id="MobiDB-lite"/>
    </source>
</evidence>